<dbReference type="AlphaFoldDB" id="A0A1F4Z5M1"/>
<evidence type="ECO:0000256" key="4">
    <source>
        <dbReference type="ARBA" id="ARBA00022519"/>
    </source>
</evidence>
<comment type="caution">
    <text evidence="13">The sequence shown here is derived from an EMBL/GenBank/DDBJ whole genome shotgun (WGS) entry which is preliminary data.</text>
</comment>
<dbReference type="GO" id="GO:0005886">
    <property type="term" value="C:plasma membrane"/>
    <property type="evidence" value="ECO:0007669"/>
    <property type="project" value="UniProtKB-SubCell"/>
</dbReference>
<evidence type="ECO:0000256" key="2">
    <source>
        <dbReference type="ARBA" id="ARBA00005801"/>
    </source>
</evidence>
<dbReference type="GO" id="GO:0004190">
    <property type="term" value="F:aspartic-type endopeptidase activity"/>
    <property type="evidence" value="ECO:0007669"/>
    <property type="project" value="UniProtKB-EC"/>
</dbReference>
<dbReference type="Proteomes" id="UP000178993">
    <property type="component" value="Unassembled WGS sequence"/>
</dbReference>
<reference evidence="13 14" key="1">
    <citation type="journal article" date="2016" name="Nat. Commun.">
        <title>Thousands of microbial genomes shed light on interconnected biogeochemical processes in an aquifer system.</title>
        <authorList>
            <person name="Anantharaman K."/>
            <person name="Brown C.T."/>
            <person name="Hug L.A."/>
            <person name="Sharon I."/>
            <person name="Castelle C.J."/>
            <person name="Probst A.J."/>
            <person name="Thomas B.C."/>
            <person name="Singh A."/>
            <person name="Wilkins M.J."/>
            <person name="Karaoz U."/>
            <person name="Brodie E.L."/>
            <person name="Williams K.H."/>
            <person name="Hubbard S.S."/>
            <person name="Banfield J.F."/>
        </authorList>
    </citation>
    <scope>NUCLEOTIDE SEQUENCE [LARGE SCALE GENOMIC DNA]</scope>
</reference>
<evidence type="ECO:0000259" key="11">
    <source>
        <dbReference type="Pfam" id="PF01478"/>
    </source>
</evidence>
<feature type="transmembrane region" description="Helical" evidence="10">
    <location>
        <begin position="95"/>
        <end position="114"/>
    </location>
</feature>
<evidence type="ECO:0000256" key="7">
    <source>
        <dbReference type="ARBA" id="ARBA00023136"/>
    </source>
</evidence>
<feature type="transmembrane region" description="Helical" evidence="10">
    <location>
        <begin position="126"/>
        <end position="143"/>
    </location>
</feature>
<keyword evidence="6 10" id="KW-1133">Transmembrane helix</keyword>
<evidence type="ECO:0000256" key="6">
    <source>
        <dbReference type="ARBA" id="ARBA00022989"/>
    </source>
</evidence>
<dbReference type="GO" id="GO:0032259">
    <property type="term" value="P:methylation"/>
    <property type="evidence" value="ECO:0007669"/>
    <property type="project" value="UniProtKB-KW"/>
</dbReference>
<evidence type="ECO:0000313" key="14">
    <source>
        <dbReference type="Proteomes" id="UP000178993"/>
    </source>
</evidence>
<dbReference type="PRINTS" id="PR00864">
    <property type="entry name" value="PREPILNPTASE"/>
</dbReference>
<comment type="function">
    <text evidence="9">Plays an essential role in type IV pili and type II pseudopili formation by proteolytically removing the leader sequence from substrate proteins and subsequently monomethylating the alpha-amino group of the newly exposed N-terminal phenylalanine.</text>
</comment>
<evidence type="ECO:0000313" key="13">
    <source>
        <dbReference type="EMBL" id="OGD01513.1"/>
    </source>
</evidence>
<evidence type="ECO:0000256" key="10">
    <source>
        <dbReference type="SAM" id="Phobius"/>
    </source>
</evidence>
<keyword evidence="9" id="KW-0511">Multifunctional enzyme</keyword>
<dbReference type="PANTHER" id="PTHR30487:SF0">
    <property type="entry name" value="PREPILIN LEADER PEPTIDASE_N-METHYLTRANSFERASE-RELATED"/>
    <property type="match status" value="1"/>
</dbReference>
<keyword evidence="9" id="KW-0489">Methyltransferase</keyword>
<keyword evidence="3" id="KW-1003">Cell membrane</keyword>
<dbReference type="InterPro" id="IPR010627">
    <property type="entry name" value="Prepilin_pept_A24_N"/>
</dbReference>
<dbReference type="InterPro" id="IPR014032">
    <property type="entry name" value="Peptidase_A24A_bac"/>
</dbReference>
<feature type="transmembrane region" description="Helical" evidence="10">
    <location>
        <begin position="68"/>
        <end position="88"/>
    </location>
</feature>
<comment type="subcellular location">
    <subcellularLocation>
        <location evidence="1">Cell inner membrane</location>
        <topology evidence="1">Multi-pass membrane protein</topology>
    </subcellularLocation>
    <subcellularLocation>
        <location evidence="9">Cell membrane</location>
        <topology evidence="9">Multi-pass membrane protein</topology>
    </subcellularLocation>
</comment>
<keyword evidence="4" id="KW-0997">Cell inner membrane</keyword>
<dbReference type="Pfam" id="PF01478">
    <property type="entry name" value="Peptidase_A24"/>
    <property type="match status" value="1"/>
</dbReference>
<evidence type="ECO:0000256" key="1">
    <source>
        <dbReference type="ARBA" id="ARBA00004429"/>
    </source>
</evidence>
<evidence type="ECO:0000256" key="3">
    <source>
        <dbReference type="ARBA" id="ARBA00022475"/>
    </source>
</evidence>
<dbReference type="GO" id="GO:0006465">
    <property type="term" value="P:signal peptide processing"/>
    <property type="evidence" value="ECO:0007669"/>
    <property type="project" value="TreeGrafter"/>
</dbReference>
<evidence type="ECO:0000256" key="8">
    <source>
        <dbReference type="RuleBase" id="RU003793"/>
    </source>
</evidence>
<dbReference type="InterPro" id="IPR000045">
    <property type="entry name" value="Prepilin_IV_endopep_pep"/>
</dbReference>
<dbReference type="EC" id="3.4.23.43" evidence="9"/>
<evidence type="ECO:0000259" key="12">
    <source>
        <dbReference type="Pfam" id="PF06750"/>
    </source>
</evidence>
<feature type="domain" description="Prepilin type IV endopeptidase peptidase" evidence="11">
    <location>
        <begin position="104"/>
        <end position="212"/>
    </location>
</feature>
<evidence type="ECO:0000256" key="9">
    <source>
        <dbReference type="RuleBase" id="RU003794"/>
    </source>
</evidence>
<dbReference type="Pfam" id="PF06750">
    <property type="entry name" value="A24_N_bact"/>
    <property type="match status" value="1"/>
</dbReference>
<name>A0A1F4Z5M1_9BACT</name>
<feature type="transmembrane region" description="Helical" evidence="10">
    <location>
        <begin position="226"/>
        <end position="244"/>
    </location>
</feature>
<feature type="transmembrane region" description="Helical" evidence="10">
    <location>
        <begin position="155"/>
        <end position="172"/>
    </location>
</feature>
<keyword evidence="9" id="KW-0378">Hydrolase</keyword>
<comment type="similarity">
    <text evidence="2 8">Belongs to the peptidase A24 family.</text>
</comment>
<organism evidence="13 14">
    <name type="scientific">Candidatus Amesbacteria bacterium RIFCSPHIGHO2_12_FULL_48_14</name>
    <dbReference type="NCBI Taxonomy" id="1797257"/>
    <lineage>
        <taxon>Bacteria</taxon>
        <taxon>Candidatus Amesiibacteriota</taxon>
    </lineage>
</organism>
<dbReference type="EC" id="2.1.1.-" evidence="9"/>
<sequence length="253" mass="28336">MTIWIFVLGAMMGSAANALIDRLPRGEKWGAGRSHCDKCGRKLEWYDLIPVVSWLALRGRCRYCHSPIPYRNLVVEVLMGVGFLLIFNQFSNFQIFQTLVLMGIFWVTTIIAVMDWETKLVSEAMVVVWGLLILIFNFQFSIFNQLLINNFQNNVLGLLTGLFLIGGLWAVSRGKAMGFGDVEIAAVAGWWLGWPAIGVAIWIAFVSGAAAGLVKIVLGKAKMKSEIPFGPFLVFGTWAAFFWGERLLKIFNF</sequence>
<proteinExistence type="inferred from homology"/>
<comment type="catalytic activity">
    <reaction evidence="9">
        <text>Typically cleaves a -Gly-|-Phe- bond to release an N-terminal, basic peptide of 5-8 residues from type IV prepilin, and then N-methylates the new N-terminal amino group, the methyl donor being S-adenosyl-L-methionine.</text>
        <dbReference type="EC" id="3.4.23.43"/>
    </reaction>
</comment>
<keyword evidence="5 9" id="KW-0812">Transmembrane</keyword>
<feature type="domain" description="Prepilin peptidase A24 N-terminal" evidence="12">
    <location>
        <begin position="7"/>
        <end position="90"/>
    </location>
</feature>
<protein>
    <recommendedName>
        <fullName evidence="9">Prepilin leader peptidase/N-methyltransferase</fullName>
        <ecNumber evidence="9">2.1.1.-</ecNumber>
        <ecNumber evidence="9">3.4.23.43</ecNumber>
    </recommendedName>
</protein>
<keyword evidence="9" id="KW-0808">Transferase</keyword>
<dbReference type="PANTHER" id="PTHR30487">
    <property type="entry name" value="TYPE 4 PREPILIN-LIKE PROTEINS LEADER PEPTIDE-PROCESSING ENZYME"/>
    <property type="match status" value="1"/>
</dbReference>
<evidence type="ECO:0000256" key="5">
    <source>
        <dbReference type="ARBA" id="ARBA00022692"/>
    </source>
</evidence>
<dbReference type="InterPro" id="IPR050882">
    <property type="entry name" value="Prepilin_peptidase/N-MTase"/>
</dbReference>
<feature type="transmembrane region" description="Helical" evidence="10">
    <location>
        <begin position="192"/>
        <end position="214"/>
    </location>
</feature>
<keyword evidence="7 10" id="KW-0472">Membrane</keyword>
<gene>
    <name evidence="13" type="ORF">A3E17_05485</name>
</gene>
<dbReference type="Gene3D" id="1.20.120.1220">
    <property type="match status" value="1"/>
</dbReference>
<keyword evidence="9" id="KW-0645">Protease</keyword>
<dbReference type="GO" id="GO:0008168">
    <property type="term" value="F:methyltransferase activity"/>
    <property type="evidence" value="ECO:0007669"/>
    <property type="project" value="UniProtKB-KW"/>
</dbReference>
<dbReference type="EMBL" id="MEXL01000042">
    <property type="protein sequence ID" value="OGD01513.1"/>
    <property type="molecule type" value="Genomic_DNA"/>
</dbReference>
<accession>A0A1F4Z5M1</accession>